<dbReference type="Proteomes" id="UP001527181">
    <property type="component" value="Unassembled WGS sequence"/>
</dbReference>
<evidence type="ECO:0000313" key="2">
    <source>
        <dbReference type="Proteomes" id="UP001527181"/>
    </source>
</evidence>
<accession>A0ABT4H450</accession>
<dbReference type="Gene3D" id="3.40.50.300">
    <property type="entry name" value="P-loop containing nucleotide triphosphate hydrolases"/>
    <property type="match status" value="1"/>
</dbReference>
<reference evidence="1 2" key="1">
    <citation type="submission" date="2022-05" db="EMBL/GenBank/DDBJ databases">
        <title>Genome Sequencing of Bee-Associated Microbes.</title>
        <authorList>
            <person name="Dunlap C."/>
        </authorList>
    </citation>
    <scope>NUCLEOTIDE SEQUENCE [LARGE SCALE GENOMIC DNA]</scope>
    <source>
        <strain evidence="1 2">NRRL B-04010</strain>
    </source>
</reference>
<dbReference type="RefSeq" id="WP_268599925.1">
    <property type="nucleotide sequence ID" value="NZ_JAMDNP010000063.1"/>
</dbReference>
<dbReference type="InterPro" id="IPR027417">
    <property type="entry name" value="P-loop_NTPase"/>
</dbReference>
<evidence type="ECO:0008006" key="3">
    <source>
        <dbReference type="Google" id="ProtNLM"/>
    </source>
</evidence>
<dbReference type="SUPFAM" id="SSF52540">
    <property type="entry name" value="P-loop containing nucleoside triphosphate hydrolases"/>
    <property type="match status" value="2"/>
</dbReference>
<organism evidence="1 2">
    <name type="scientific">Paenibacillus alvei</name>
    <name type="common">Bacillus alvei</name>
    <dbReference type="NCBI Taxonomy" id="44250"/>
    <lineage>
        <taxon>Bacteria</taxon>
        <taxon>Bacillati</taxon>
        <taxon>Bacillota</taxon>
        <taxon>Bacilli</taxon>
        <taxon>Bacillales</taxon>
        <taxon>Paenibacillaceae</taxon>
        <taxon>Paenibacillus</taxon>
    </lineage>
</organism>
<gene>
    <name evidence="1" type="ORF">M5X12_24450</name>
</gene>
<protein>
    <recommendedName>
        <fullName evidence="3">AAA+ ATPase domain-containing protein</fullName>
    </recommendedName>
</protein>
<sequence>MQGFRSSINMQFDLSNRELLHRYVLTPSHCEVLHGVMDGVTRGGAHAHLLIGPYGTGKSLLATIVCQFLSRQFSQEWQAQLLMQAERMDTQLATRLHEFGDNTPIFVPVIINGRTGSLRRIINQAIYRTLHQADIMVATLNEANTILNVVQRWKLSYPDTYKRFLLHISEKGLTEAEWISRISNFQDSTTRDFISFYPTVTSGTPWTVEHDVYFVDHLEQLSKELAAKGIGLFIVFDEFGRFLQSLEKNDATYNMQDLQDLAEFVNRTENIHLLVVGHKHIRQYAISERENIRGEFEKVEKRFRYYSLETDASTFLRLAQEAIAPTNSRCWDNRIELEQLDRIRRFPLFTEFTSYQLEHGIIRMLYPLHPVAVMLLPQLSNIFGQNERTLYSFLTDDERYSLLDHVNKQDGYYYADHLFHFFDISSAADSDHPSLQLYNMIEPYLDESAHQIYRRVVQLLTLWTVTRLTQKQPLTLEFLSFALGTTQEETEYALNALTKAKIVRYNAIRNIWEIFDGSSINVSSVVAEKMSYASLGMRESIKLLEQHLPFKYVVPYEYNDEMDMHRYADICFIEAKALKSASSQTRTADDCIWFVLYNNEDEMEAPEGVMNEIDEPLLVAFPKFTLEKVRSSLVQYKIISGLLNDSDFLAQDTRVKNELNYMLNETSINIKAFVGQYFTFEDLDWQLGTQRLNIKNLRKVEDVVTERLRNIYRDTPIIRNETFNRNRISAIQRRALIDVIDRVIHQPAEENLGITGYGPNYLIYASVLKNNGYVYDSDNGVHCTGKLAVIREELCRKLDAQPIGQLSSLIHMMEEPPYGIRAPVIPLLLVALLRDRWEQLLFYAHNMLITQLGGASVLELVELSESYEYRYYIWTAEERTQLQELGRCFALPSELCTTFIQTASALLRWLRSLPKYAQITNRVSPETQHIRDWIRSSETDPYIYMKRLASSSNILTTVKNELESFMIHNGDELEQHVLRLAGLTSLSELYSVPEKLRREAIGKNSKILTLTDDNNGQNLLDQLVEHLVGVSRTEWSDATHDLFINQFEFEWQLLHVNGELAAATNSDVTVDLNENVQLSKKSQTLYANVKNLVKYAGKDIPNQEIRQLLVKILQEL</sequence>
<proteinExistence type="predicted"/>
<dbReference type="EMBL" id="JAMDNP010000063">
    <property type="protein sequence ID" value="MCY9763664.1"/>
    <property type="molecule type" value="Genomic_DNA"/>
</dbReference>
<keyword evidence="2" id="KW-1185">Reference proteome</keyword>
<comment type="caution">
    <text evidence="1">The sequence shown here is derived from an EMBL/GenBank/DDBJ whole genome shotgun (WGS) entry which is preliminary data.</text>
</comment>
<name>A0ABT4H450_PAEAL</name>
<evidence type="ECO:0000313" key="1">
    <source>
        <dbReference type="EMBL" id="MCY9763664.1"/>
    </source>
</evidence>